<feature type="domain" description="Histidine kinase" evidence="11">
    <location>
        <begin position="441"/>
        <end position="652"/>
    </location>
</feature>
<keyword evidence="9" id="KW-0175">Coiled coil</keyword>
<dbReference type="Pfam" id="PF00512">
    <property type="entry name" value="HisKA"/>
    <property type="match status" value="1"/>
</dbReference>
<sequence length="653" mass="71304">MPGPLPTVVVIDDSTEVRAVITARLRLSGLLEVVGEGGDGTEAVGLAFRHQPSLLLLDLSMPVMDGLDALPGILAVSPDTRVVVYSGFEEGGLAQSAQELGAAGFIEKSLPIDRLAEELLAKLPEHHAPQHHAPSAPRERPVRSSTGSDQPTVSSDQQVLDEHLERFREVFEQAAIGMATMTLTGSIVRANRALSDLMGFKPHELVGLDYGRLTSGRGDLLDAALFDITHMSADIVHLEHDINGSIDPPRKVLATLAPVRDSRGQALYVFLQVQDITRQRAAEEELRRSEERFRLLVEAVRDYAIFMLDPYGHVASWNAGAERIKGYTASEIIGQHFRVFYPGEKREEQHPEYELQQALRTGQYGEEGWRLRKDGTRFWANVLITAVFNEMGEHIGFAKVTRDMTERRQAEELRAAASAALEEANEQLRRAAEEQKQFLAVTAHELRTPAAVLDGTADTLRRHWAELTDDDRTRLLDSMSSSAARLQRLVNDLMTASRLDADSLPLRQAATSLAVLVATAIETVRATRPGGPITTQLEPDVDVLVDPGRVVQVIENLVGNALHHGTPPVDVRIGAGDDVARVEITDAGQGVPPEVRERLFQRFSTGDGVHGTGLGLYIARELARAHGGDVSYEPGTPERPAGTFVLTLPLAPG</sequence>
<dbReference type="PANTHER" id="PTHR43047:SF72">
    <property type="entry name" value="OSMOSENSING HISTIDINE PROTEIN KINASE SLN1"/>
    <property type="match status" value="1"/>
</dbReference>
<protein>
    <recommendedName>
        <fullName evidence="3">histidine kinase</fullName>
        <ecNumber evidence="3">2.7.13.3</ecNumber>
    </recommendedName>
</protein>
<dbReference type="PROSITE" id="PS50110">
    <property type="entry name" value="RESPONSE_REGULATORY"/>
    <property type="match status" value="1"/>
</dbReference>
<evidence type="ECO:0000313" key="16">
    <source>
        <dbReference type="Proteomes" id="UP000284057"/>
    </source>
</evidence>
<dbReference type="InterPro" id="IPR004358">
    <property type="entry name" value="Sig_transdc_His_kin-like_C"/>
</dbReference>
<dbReference type="Pfam" id="PF02518">
    <property type="entry name" value="HATPase_c"/>
    <property type="match status" value="1"/>
</dbReference>
<dbReference type="SUPFAM" id="SSF47384">
    <property type="entry name" value="Homodimeric domain of signal transducing histidine kinase"/>
    <property type="match status" value="1"/>
</dbReference>
<dbReference type="SMART" id="SM00388">
    <property type="entry name" value="HisKA"/>
    <property type="match status" value="1"/>
</dbReference>
<dbReference type="OrthoDB" id="9764154at2"/>
<dbReference type="Gene3D" id="3.40.50.2300">
    <property type="match status" value="1"/>
</dbReference>
<dbReference type="InterPro" id="IPR036097">
    <property type="entry name" value="HisK_dim/P_sf"/>
</dbReference>
<reference evidence="15 16" key="1">
    <citation type="submission" date="2018-09" db="EMBL/GenBank/DDBJ databases">
        <title>Isolation, diversity and antifungal activity of actinobacteria from wheat.</title>
        <authorList>
            <person name="Han C."/>
        </authorList>
    </citation>
    <scope>NUCLEOTIDE SEQUENCE [LARGE SCALE GENOMIC DNA]</scope>
    <source>
        <strain evidence="15 16">NEAU-YY265</strain>
    </source>
</reference>
<dbReference type="PROSITE" id="PS50109">
    <property type="entry name" value="HIS_KIN"/>
    <property type="match status" value="1"/>
</dbReference>
<dbReference type="PROSITE" id="PS50113">
    <property type="entry name" value="PAC"/>
    <property type="match status" value="2"/>
</dbReference>
<evidence type="ECO:0000256" key="4">
    <source>
        <dbReference type="ARBA" id="ARBA00022553"/>
    </source>
</evidence>
<dbReference type="Pfam" id="PF13426">
    <property type="entry name" value="PAS_9"/>
    <property type="match status" value="2"/>
</dbReference>
<dbReference type="InterPro" id="IPR000014">
    <property type="entry name" value="PAS"/>
</dbReference>
<evidence type="ECO:0000259" key="14">
    <source>
        <dbReference type="PROSITE" id="PS50113"/>
    </source>
</evidence>
<feature type="domain" description="Response regulatory" evidence="12">
    <location>
        <begin position="7"/>
        <end position="123"/>
    </location>
</feature>
<dbReference type="EMBL" id="QUAL01000189">
    <property type="protein sequence ID" value="RIQ18338.1"/>
    <property type="molecule type" value="Genomic_DNA"/>
</dbReference>
<dbReference type="SMART" id="SM00387">
    <property type="entry name" value="HATPase_c"/>
    <property type="match status" value="1"/>
</dbReference>
<keyword evidence="5" id="KW-0808">Transferase</keyword>
<dbReference type="CDD" id="cd00082">
    <property type="entry name" value="HisKA"/>
    <property type="match status" value="1"/>
</dbReference>
<evidence type="ECO:0000256" key="10">
    <source>
        <dbReference type="SAM" id="MobiDB-lite"/>
    </source>
</evidence>
<dbReference type="CDD" id="cd00075">
    <property type="entry name" value="HATPase"/>
    <property type="match status" value="1"/>
</dbReference>
<keyword evidence="7" id="KW-0902">Two-component regulatory system</keyword>
<dbReference type="SUPFAM" id="SSF55874">
    <property type="entry name" value="ATPase domain of HSP90 chaperone/DNA topoisomerase II/histidine kinase"/>
    <property type="match status" value="1"/>
</dbReference>
<name>A0A418KLD7_9ACTN</name>
<gene>
    <name evidence="15" type="ORF">DY240_21490</name>
</gene>
<dbReference type="Proteomes" id="UP000284057">
    <property type="component" value="Unassembled WGS sequence"/>
</dbReference>
<dbReference type="InterPro" id="IPR005467">
    <property type="entry name" value="His_kinase_dom"/>
</dbReference>
<feature type="compositionally biased region" description="Polar residues" evidence="10">
    <location>
        <begin position="143"/>
        <end position="158"/>
    </location>
</feature>
<dbReference type="InterPro" id="IPR058245">
    <property type="entry name" value="NreC/VraR/RcsB-like_REC"/>
</dbReference>
<dbReference type="InterPro" id="IPR003594">
    <property type="entry name" value="HATPase_dom"/>
</dbReference>
<evidence type="ECO:0000259" key="11">
    <source>
        <dbReference type="PROSITE" id="PS50109"/>
    </source>
</evidence>
<dbReference type="SMART" id="SM00448">
    <property type="entry name" value="REC"/>
    <property type="match status" value="1"/>
</dbReference>
<dbReference type="InterPro" id="IPR001789">
    <property type="entry name" value="Sig_transdc_resp-reg_receiver"/>
</dbReference>
<dbReference type="InterPro" id="IPR036890">
    <property type="entry name" value="HATPase_C_sf"/>
</dbReference>
<evidence type="ECO:0000256" key="1">
    <source>
        <dbReference type="ARBA" id="ARBA00000085"/>
    </source>
</evidence>
<evidence type="ECO:0000313" key="15">
    <source>
        <dbReference type="EMBL" id="RIQ18338.1"/>
    </source>
</evidence>
<dbReference type="GO" id="GO:0009927">
    <property type="term" value="F:histidine phosphotransfer kinase activity"/>
    <property type="evidence" value="ECO:0007669"/>
    <property type="project" value="TreeGrafter"/>
</dbReference>
<evidence type="ECO:0000259" key="12">
    <source>
        <dbReference type="PROSITE" id="PS50110"/>
    </source>
</evidence>
<dbReference type="InterPro" id="IPR003661">
    <property type="entry name" value="HisK_dim/P_dom"/>
</dbReference>
<feature type="region of interest" description="Disordered" evidence="10">
    <location>
        <begin position="126"/>
        <end position="158"/>
    </location>
</feature>
<evidence type="ECO:0000256" key="7">
    <source>
        <dbReference type="ARBA" id="ARBA00023012"/>
    </source>
</evidence>
<organism evidence="15 16">
    <name type="scientific">Jiangella rhizosphaerae</name>
    <dbReference type="NCBI Taxonomy" id="2293569"/>
    <lineage>
        <taxon>Bacteria</taxon>
        <taxon>Bacillati</taxon>
        <taxon>Actinomycetota</taxon>
        <taxon>Actinomycetes</taxon>
        <taxon>Jiangellales</taxon>
        <taxon>Jiangellaceae</taxon>
        <taxon>Jiangella</taxon>
    </lineage>
</organism>
<evidence type="ECO:0000256" key="8">
    <source>
        <dbReference type="PROSITE-ProRule" id="PRU00169"/>
    </source>
</evidence>
<dbReference type="CDD" id="cd17535">
    <property type="entry name" value="REC_NarL-like"/>
    <property type="match status" value="1"/>
</dbReference>
<dbReference type="GO" id="GO:0005886">
    <property type="term" value="C:plasma membrane"/>
    <property type="evidence" value="ECO:0007669"/>
    <property type="project" value="UniProtKB-SubCell"/>
</dbReference>
<dbReference type="SUPFAM" id="SSF55785">
    <property type="entry name" value="PYP-like sensor domain (PAS domain)"/>
    <property type="match status" value="2"/>
</dbReference>
<dbReference type="Gene3D" id="3.30.450.20">
    <property type="entry name" value="PAS domain"/>
    <property type="match status" value="2"/>
</dbReference>
<feature type="domain" description="PAS" evidence="13">
    <location>
        <begin position="163"/>
        <end position="207"/>
    </location>
</feature>
<dbReference type="AlphaFoldDB" id="A0A418KLD7"/>
<feature type="domain" description="PAS" evidence="13">
    <location>
        <begin position="289"/>
        <end position="362"/>
    </location>
</feature>
<keyword evidence="6" id="KW-0418">Kinase</keyword>
<comment type="subcellular location">
    <subcellularLocation>
        <location evidence="2">Cell membrane</location>
    </subcellularLocation>
</comment>
<feature type="modified residue" description="4-aspartylphosphate" evidence="8">
    <location>
        <position position="58"/>
    </location>
</feature>
<dbReference type="InterPro" id="IPR000700">
    <property type="entry name" value="PAS-assoc_C"/>
</dbReference>
<comment type="catalytic activity">
    <reaction evidence="1">
        <text>ATP + protein L-histidine = ADP + protein N-phospho-L-histidine.</text>
        <dbReference type="EC" id="2.7.13.3"/>
    </reaction>
</comment>
<accession>A0A418KLD7</accession>
<dbReference type="SUPFAM" id="SSF52172">
    <property type="entry name" value="CheY-like"/>
    <property type="match status" value="1"/>
</dbReference>
<dbReference type="PRINTS" id="PR00344">
    <property type="entry name" value="BCTRLSENSOR"/>
</dbReference>
<feature type="domain" description="PAC" evidence="14">
    <location>
        <begin position="236"/>
        <end position="288"/>
    </location>
</feature>
<proteinExistence type="predicted"/>
<evidence type="ECO:0000256" key="5">
    <source>
        <dbReference type="ARBA" id="ARBA00022679"/>
    </source>
</evidence>
<dbReference type="Pfam" id="PF00072">
    <property type="entry name" value="Response_reg"/>
    <property type="match status" value="1"/>
</dbReference>
<dbReference type="CDD" id="cd00130">
    <property type="entry name" value="PAS"/>
    <property type="match status" value="1"/>
</dbReference>
<feature type="coiled-coil region" evidence="9">
    <location>
        <begin position="407"/>
        <end position="441"/>
    </location>
</feature>
<evidence type="ECO:0000256" key="3">
    <source>
        <dbReference type="ARBA" id="ARBA00012438"/>
    </source>
</evidence>
<dbReference type="GO" id="GO:0000155">
    <property type="term" value="F:phosphorelay sensor kinase activity"/>
    <property type="evidence" value="ECO:0007669"/>
    <property type="project" value="InterPro"/>
</dbReference>
<dbReference type="RefSeq" id="WP_119661888.1">
    <property type="nucleotide sequence ID" value="NZ_QUAL01000189.1"/>
</dbReference>
<keyword evidence="4 8" id="KW-0597">Phosphoprotein</keyword>
<dbReference type="InterPro" id="IPR035965">
    <property type="entry name" value="PAS-like_dom_sf"/>
</dbReference>
<comment type="caution">
    <text evidence="15">The sequence shown here is derived from an EMBL/GenBank/DDBJ whole genome shotgun (WGS) entry which is preliminary data.</text>
</comment>
<evidence type="ECO:0000256" key="2">
    <source>
        <dbReference type="ARBA" id="ARBA00004236"/>
    </source>
</evidence>
<dbReference type="Gene3D" id="3.30.565.10">
    <property type="entry name" value="Histidine kinase-like ATPase, C-terminal domain"/>
    <property type="match status" value="1"/>
</dbReference>
<dbReference type="SMART" id="SM00091">
    <property type="entry name" value="PAS"/>
    <property type="match status" value="2"/>
</dbReference>
<dbReference type="EC" id="2.7.13.3" evidence="3"/>
<evidence type="ECO:0000256" key="9">
    <source>
        <dbReference type="SAM" id="Coils"/>
    </source>
</evidence>
<feature type="domain" description="PAC" evidence="14">
    <location>
        <begin position="364"/>
        <end position="416"/>
    </location>
</feature>
<evidence type="ECO:0000256" key="6">
    <source>
        <dbReference type="ARBA" id="ARBA00022777"/>
    </source>
</evidence>
<dbReference type="InterPro" id="IPR011006">
    <property type="entry name" value="CheY-like_superfamily"/>
</dbReference>
<keyword evidence="16" id="KW-1185">Reference proteome</keyword>
<evidence type="ECO:0000259" key="13">
    <source>
        <dbReference type="PROSITE" id="PS50112"/>
    </source>
</evidence>
<dbReference type="NCBIfam" id="TIGR00229">
    <property type="entry name" value="sensory_box"/>
    <property type="match status" value="2"/>
</dbReference>
<dbReference type="PROSITE" id="PS50112">
    <property type="entry name" value="PAS"/>
    <property type="match status" value="2"/>
</dbReference>
<dbReference type="Gene3D" id="1.10.287.130">
    <property type="match status" value="1"/>
</dbReference>
<dbReference type="PANTHER" id="PTHR43047">
    <property type="entry name" value="TWO-COMPONENT HISTIDINE PROTEIN KINASE"/>
    <property type="match status" value="1"/>
</dbReference>